<reference evidence="4" key="1">
    <citation type="journal article" date="2019" name="Int. J. Syst. Evol. Microbiol.">
        <title>The Global Catalogue of Microorganisms (GCM) 10K type strain sequencing project: providing services to taxonomists for standard genome sequencing and annotation.</title>
        <authorList>
            <consortium name="The Broad Institute Genomics Platform"/>
            <consortium name="The Broad Institute Genome Sequencing Center for Infectious Disease"/>
            <person name="Wu L."/>
            <person name="Ma J."/>
        </authorList>
    </citation>
    <scope>NUCLEOTIDE SEQUENCE [LARGE SCALE GENOMIC DNA]</scope>
    <source>
        <strain evidence="4">CCUG 61485</strain>
    </source>
</reference>
<dbReference type="NCBIfam" id="TIGR04189">
    <property type="entry name" value="surface_SprA"/>
    <property type="match status" value="1"/>
</dbReference>
<feature type="domain" description="Gliding motility protein SprA N-terminal" evidence="2">
    <location>
        <begin position="1095"/>
        <end position="1592"/>
    </location>
</feature>
<feature type="domain" description="Gliding motility protein SprA N-terminal" evidence="2">
    <location>
        <begin position="63"/>
        <end position="441"/>
    </location>
</feature>
<dbReference type="RefSeq" id="WP_377176152.1">
    <property type="nucleotide sequence ID" value="NZ_JBHTMY010000002.1"/>
</dbReference>
<feature type="chain" id="PRO_5046833282" evidence="1">
    <location>
        <begin position="28"/>
        <end position="2344"/>
    </location>
</feature>
<name>A0ABW3XZ83_9FLAO</name>
<dbReference type="InterPro" id="IPR025684">
    <property type="entry name" value="SprA_N_dom"/>
</dbReference>
<organism evidence="3 4">
    <name type="scientific">Namhaeicola litoreus</name>
    <dbReference type="NCBI Taxonomy" id="1052145"/>
    <lineage>
        <taxon>Bacteria</taxon>
        <taxon>Pseudomonadati</taxon>
        <taxon>Bacteroidota</taxon>
        <taxon>Flavobacteriia</taxon>
        <taxon>Flavobacteriales</taxon>
        <taxon>Flavobacteriaceae</taxon>
        <taxon>Namhaeicola</taxon>
    </lineage>
</organism>
<evidence type="ECO:0000256" key="1">
    <source>
        <dbReference type="SAM" id="SignalP"/>
    </source>
</evidence>
<dbReference type="EMBL" id="JBHTMY010000002">
    <property type="protein sequence ID" value="MFD1314495.1"/>
    <property type="molecule type" value="Genomic_DNA"/>
</dbReference>
<dbReference type="Pfam" id="PF14349">
    <property type="entry name" value="SprA_N"/>
    <property type="match status" value="2"/>
</dbReference>
<keyword evidence="4" id="KW-1185">Reference proteome</keyword>
<feature type="signal peptide" evidence="1">
    <location>
        <begin position="1"/>
        <end position="27"/>
    </location>
</feature>
<comment type="caution">
    <text evidence="3">The sequence shown here is derived from an EMBL/GenBank/DDBJ whole genome shotgun (WGS) entry which is preliminary data.</text>
</comment>
<accession>A0ABW3XZ83</accession>
<evidence type="ECO:0000313" key="3">
    <source>
        <dbReference type="EMBL" id="MFD1314495.1"/>
    </source>
</evidence>
<dbReference type="Proteomes" id="UP001597201">
    <property type="component" value="Unassembled WGS sequence"/>
</dbReference>
<evidence type="ECO:0000259" key="2">
    <source>
        <dbReference type="Pfam" id="PF14349"/>
    </source>
</evidence>
<protein>
    <submittedName>
        <fullName evidence="3">Cell surface protein SprA</fullName>
    </submittedName>
</protein>
<keyword evidence="1" id="KW-0732">Signal</keyword>
<sequence>MFALKKFTYQSLILFIGLLGYAFSSYAQNSPSQITQDTIPDLKYNFKNSQKGRFFLTDPTKYEVIFDPEIGQYIFYEKIGDYLIKHPSYMTQKEYEEYRLNRDMLDYAKNKLSAIDGKKEGTLEEQKDLLPTYYVNSKFFEDIFGGNEIDVNPQGSILLRMGIIHQQVENPQLSERNRKSTTFDFDQEISASLNAQVGQRLRVNANFDTQSTFNFQNLIKIEYVPTEDDIIRKIEVGNVSMPSRNSLVTGVQNLFGAKTELQFGKTTITGIFSQQRSQSRTVAAEGGSLIQEFDFRATNYDINRHYFLAHQFRDTYENALINFPLINTNIRITRIEIWSTNRNATTDNTRNIVALSDLGENKSENIGPANVVPNPGATDPSNQANNLNDLLVLNGPIRKISSVGSALAPYGMQQGRDYTILENARKLVQGVDFNFNAQLGFISLNKRLIDSDVLAVAFEYTDGVNVYQVGELSGDGIVAPDNLVVKLLQSEIFNTEIPLWDLMMKNVYEIPGAFQLQEDNFRIELMYQDDETGVPVNILQNAKTEEVQNKTLLNIMRLDRLDQNDNIFPQGDGFFDYIENITVSSQQGYIIFPTVEPFGEYLDNVLDAEDDVYVFNELYDRTQAEAQNDFQVKDKYLFKGYFKSDGRNGIPLGAFNVPRGSVKVTSGGRELVEGVDYVVDYNIGNVQIINPTLIDSNAPIDVSVENNMGFTQQRRTYMGVDVLHTFNENLAVGGSIINLNERPLTQKAQFGAEPVNNTIFGAHVNYTTKVPFLTKLANKLPNIDTDVESTVSVRAEVAHLLPGSPNGINLEGAATSYVDDFEGSQIPIDIRSPKQWFLASTPQGQFGELDFNNGNLAPGLPEELRSGAKRSKLAWYNIDQLFYGSTLRPSNIDNNELSRAEVRQINYSELFPETELDITQSNIVRTLDLAYFPQERGTYNFDNSFGPDGKYINPEDRWGGIMRPLTTTNFQQANIEYIEFWLLDPYENYSLTPAEGGPANPPSPTDFVGELYFNFGSVSEDILKDDRKMFENGLPEDGVQIPDNNVEITPWSSIPKNQSLLYAFTEDDKARPNQDLGFDGINDTDEAVRFGNVFGEDPANDNFQFFRGQELDAENAGIVKRYRNFNLTQGNSNTPGTSTESFPTSATSFPDVEDINRDQTMSAIESYYQYKVSMNKSDFVVGQNFIVDKKEVNVKLANGNDQTATWYQFRIPITVPEDPNNIINNMSGFTSIRFMRMFLTKFRIPVVLRFGEFQLIRGDWRRYTKTLDENIEPPQEITPIENQNFRVGVVNIEENSDRQPIPYVLPPGIRREQLQGTTTIQQQNEQSLSVKITDLAPGDTRAVFKNTTFDMRMYKNLQMFLHAESVLGSVPVRDNELLAIMRLGSDNDNNFYQIEVPLKITDFDAVSAEDIWPEENNLLTKLEELGKLKLQRVDEGGAPNELFPAIVNGEPAEYRVRVKGNPNLANIRTIMLGVKNVSETPKNMEVWFNELRLSEFDNEGGWAANLNADANIADFANLSLSSNLFTKGFGAIDQRVNERSQEDVFQYGVITTVNMGQLLPKKVGLNLPVNVSFSEEFRDPKFDPRYQDVLFDNGSTDSDLARDYTQRRSINFINVRKNVTTFDRKPHFYDVENLSFSYSYNDMYHRNYNIQKFLDQRLRTSLNYAYSLQPKYFEPLKNWGPISSKDYLSFLRDLNVNFVPSSIAINSNIIRSYNEQLSRSLVEGLPDLPTLTQRNFMFNWDYLIAYNLTKSIQLTLRALDSYVYDDFEGETDIQLYDNFFTLGRPEHYHQTLEASYKLPFDKIKHLEFINGTYNYTADYDWQAPALSNISLIGNNIQNANTHTFTADFSMDRLYQDLKLDRLFNKKPVQKVDKNGIALPPSANTSQKFTNTGQQIGRFAVDLLTSIKNIRLSYSENNGTFLAGYIPESGLLGLNSYEGGFAPSLGFVFGSQSDILNHALKNNWLISRQDNENIYNKNYSKSHFEKLDYSLSVRPTKSLDIEIFGNKTYTKSFSQQLDVVEGLLNDAPISAMGNFSISFFMLKASFKDQDQIFEEFKANRGIIAQRLSQKTGGDISGFGETNQDVVLPAFLAAYSGNDAGSVSLNAFRDTPLPNWRVNYTGLMQIGWFKENFRNFSVENSYRSMYSVLSFTNNLKYNQDQPYSDLNKDIAGNFNPEKLYNGVSLIEEFAPLVKVDFTMKNSFSMRAAYNKDKALNLNFNNNTVTEINGDEIVLGLGYRIKNVKMKFKMGEKQTTFQGDINFKADLGFRDNLTIIRSYGATDDLQNNQITGGQNLTTIKFLVDYSLNKNLLTSFYFDYNKSKFAISTTYPRTAINSGISFRYIIGN</sequence>
<gene>
    <name evidence="3" type="primary">sprA</name>
    <name evidence="3" type="ORF">ACFQ39_02615</name>
</gene>
<dbReference type="InterPro" id="IPR026377">
    <property type="entry name" value="Cell_surface_SprA"/>
</dbReference>
<evidence type="ECO:0000313" key="4">
    <source>
        <dbReference type="Proteomes" id="UP001597201"/>
    </source>
</evidence>
<proteinExistence type="predicted"/>